<keyword evidence="1" id="KW-1133">Transmembrane helix</keyword>
<keyword evidence="3" id="KW-0378">Hydrolase</keyword>
<dbReference type="RefSeq" id="WP_105963035.1">
    <property type="nucleotide sequence ID" value="NZ_JAHCNX010000005.1"/>
</dbReference>
<dbReference type="SUPFAM" id="SSF53474">
    <property type="entry name" value="alpha/beta-Hydrolases"/>
    <property type="match status" value="1"/>
</dbReference>
<reference evidence="2 5" key="3">
    <citation type="submission" date="2023-08" db="EMBL/GenBank/DDBJ databases">
        <title>Whole genome sequencing of Staphylococcus chromogenes NNSch 2386.</title>
        <authorList>
            <person name="Kropotov V.S."/>
            <person name="Boriskina E.V."/>
            <person name="Gordinskaya N.A."/>
            <person name="Shkurkina I.S."/>
            <person name="Kryazhev D.V."/>
            <person name="Alekseeva A.E."/>
            <person name="Makhova M.A."/>
        </authorList>
    </citation>
    <scope>NUCLEOTIDE SEQUENCE [LARGE SCALE GENOMIC DNA]</scope>
    <source>
        <strain evidence="2 5">NNSch 2386</strain>
    </source>
</reference>
<evidence type="ECO:0000313" key="2">
    <source>
        <dbReference type="EMBL" id="MDQ7176086.1"/>
    </source>
</evidence>
<feature type="transmembrane region" description="Helical" evidence="1">
    <location>
        <begin position="6"/>
        <end position="26"/>
    </location>
</feature>
<dbReference type="InterPro" id="IPR029058">
    <property type="entry name" value="AB_hydrolase_fold"/>
</dbReference>
<name>A0AAE5T1T3_STACR</name>
<evidence type="ECO:0000313" key="5">
    <source>
        <dbReference type="Proteomes" id="UP001240157"/>
    </source>
</evidence>
<dbReference type="EMBL" id="JAVGJF010000062">
    <property type="protein sequence ID" value="MDQ7176086.1"/>
    <property type="molecule type" value="Genomic_DNA"/>
</dbReference>
<gene>
    <name evidence="3" type="ORF">BU653_06945</name>
    <name evidence="2" type="ORF">RCF65_08805</name>
</gene>
<organism evidence="3 4">
    <name type="scientific">Staphylococcus chromogenes</name>
    <name type="common">Staphylococcus hyicus subsp. chromogenes</name>
    <dbReference type="NCBI Taxonomy" id="46126"/>
    <lineage>
        <taxon>Bacteria</taxon>
        <taxon>Bacillati</taxon>
        <taxon>Bacillota</taxon>
        <taxon>Bacilli</taxon>
        <taxon>Bacillales</taxon>
        <taxon>Staphylococcaceae</taxon>
        <taxon>Staphylococcus</taxon>
    </lineage>
</organism>
<accession>A0AAE5T1T3</accession>
<evidence type="ECO:0000313" key="3">
    <source>
        <dbReference type="EMBL" id="PTG13811.1"/>
    </source>
</evidence>
<comment type="caution">
    <text evidence="3">The sequence shown here is derived from an EMBL/GenBank/DDBJ whole genome shotgun (WGS) entry which is preliminary data.</text>
</comment>
<keyword evidence="1" id="KW-0812">Transmembrane</keyword>
<dbReference type="AlphaFoldDB" id="A0AAE5T1T3"/>
<evidence type="ECO:0000256" key="1">
    <source>
        <dbReference type="SAM" id="Phobius"/>
    </source>
</evidence>
<keyword evidence="1" id="KW-0472">Membrane</keyword>
<sequence>MKKRIIGLLILIITVLIIAFVVGSLFQKRAHWEEQNKKQYVQAPTPTLFLHGYGGTKNSMKYLINQAEARGVTKDIVVAHVSRDGDVTFDGKISKGATNPIVQIVLDDNTQGDLNENALWIRQVLEKLQHDYHVKQFNFVAHSMGNVSFAQYMVDYGRDTSLPQLKKEVNLAGTFNGVLGMNEEVNEIQVDRNGKPSDMNPPYQEFMQLKSIYKDKNIDVLNMYGDLLDGTHSDGRVSNSSSKSLKYLLGDSPKSYQEVKYEGKEAQHSALHENEEVAQQMIHFLWEK</sequence>
<reference evidence="3" key="2">
    <citation type="submission" date="2018-03" db="EMBL/GenBank/DDBJ databases">
        <authorList>
            <person name="Naushad S."/>
        </authorList>
    </citation>
    <scope>NUCLEOTIDE SEQUENCE</scope>
    <source>
        <strain evidence="3">SNUC 505</strain>
    </source>
</reference>
<reference evidence="3 4" key="1">
    <citation type="journal article" date="2016" name="Front. Microbiol.">
        <title>Comprehensive Phylogenetic Analysis of Bovine Non-aureus Staphylococci Species Based on Whole-Genome Sequencing.</title>
        <authorList>
            <person name="Naushad S."/>
            <person name="Barkema H.W."/>
            <person name="Luby C."/>
            <person name="Condas L.A."/>
            <person name="Nobrega D.B."/>
            <person name="Carson D.A."/>
            <person name="De Buck J."/>
        </authorList>
    </citation>
    <scope>NUCLEOTIDE SEQUENCE [LARGE SCALE GENOMIC DNA]</scope>
    <source>
        <strain evidence="3 4">SNUC 505</strain>
    </source>
</reference>
<evidence type="ECO:0000313" key="4">
    <source>
        <dbReference type="Proteomes" id="UP000242704"/>
    </source>
</evidence>
<dbReference type="GO" id="GO:0016787">
    <property type="term" value="F:hydrolase activity"/>
    <property type="evidence" value="ECO:0007669"/>
    <property type="project" value="UniProtKB-KW"/>
</dbReference>
<dbReference type="EMBL" id="PZBZ01000032">
    <property type="protein sequence ID" value="PTG13811.1"/>
    <property type="molecule type" value="Genomic_DNA"/>
</dbReference>
<dbReference type="Proteomes" id="UP001240157">
    <property type="component" value="Unassembled WGS sequence"/>
</dbReference>
<protein>
    <submittedName>
        <fullName evidence="3">Alpha/beta hydrolase</fullName>
    </submittedName>
</protein>
<proteinExistence type="predicted"/>
<dbReference type="Proteomes" id="UP000242704">
    <property type="component" value="Unassembled WGS sequence"/>
</dbReference>
<dbReference type="InterPro" id="IPR010315">
    <property type="entry name" value="DUF915_hydro-like"/>
</dbReference>
<dbReference type="Pfam" id="PF06028">
    <property type="entry name" value="DUF915"/>
    <property type="match status" value="1"/>
</dbReference>
<dbReference type="Gene3D" id="3.40.50.1820">
    <property type="entry name" value="alpha/beta hydrolase"/>
    <property type="match status" value="1"/>
</dbReference>